<dbReference type="GO" id="GO:0005886">
    <property type="term" value="C:plasma membrane"/>
    <property type="evidence" value="ECO:0007669"/>
    <property type="project" value="TreeGrafter"/>
</dbReference>
<sequence>MHTFVLNQFMLWVSSLVLLMSIIVHSLHRFSSFEQEILIGEYGALYLSDKLLLLVFFLLPIITFLVSLHQYIKNREGRSLETFTMLTLTFSSISTIAGGGGLVEYHFSIFVVLAIIAFFRKINLIIWSTLIFAVHHIAGYLLFPELICGMSNYPLNLLFIHVVYLLFISSVLCVQIHLQNKTVKKNDLVEKKNNLLLEAINQVQKLSVKVNEITNNLELTTGGLVQSGSDISQAMDSLLESSSNQQIQMEQGLRENIKMDSVVESIQQWMMKIKKITNQLANESVEGRNQIVNLEKLLVEVALQANVLKNTVQEFGEESKSILIVVNRLEAIANQTNLLSLNASIEAAKAGNTGNGFSVVATEIGKLAIRSKEDAKEIGNKVASFTKSLDKMELSTKKTLQEITNSMDLSKIVTEKFENLYNTVHDVETSATDIQHVRLNLTNMNNIVSKRFQTTQVATNEIQHSLTKVVDAIENQLSVQNVLMNLTLNLEEIVEQLQSVIKQLNSTTNL</sequence>
<dbReference type="InterPro" id="IPR051310">
    <property type="entry name" value="MCP_chemotaxis"/>
</dbReference>
<dbReference type="PROSITE" id="PS50111">
    <property type="entry name" value="CHEMOTAXIS_TRANSDUC_2"/>
    <property type="match status" value="1"/>
</dbReference>
<organism evidence="6 7">
    <name type="scientific">Mangrovibacillus cuniculi</name>
    <dbReference type="NCBI Taxonomy" id="2593652"/>
    <lineage>
        <taxon>Bacteria</taxon>
        <taxon>Bacillati</taxon>
        <taxon>Bacillota</taxon>
        <taxon>Bacilli</taxon>
        <taxon>Bacillales</taxon>
        <taxon>Bacillaceae</taxon>
        <taxon>Mangrovibacillus</taxon>
    </lineage>
</organism>
<protein>
    <recommendedName>
        <fullName evidence="5">Methyl-accepting transducer domain-containing protein</fullName>
    </recommendedName>
</protein>
<accession>A0A7S8HFA0</accession>
<keyword evidence="3" id="KW-0807">Transducer</keyword>
<feature type="transmembrane region" description="Helical" evidence="4">
    <location>
        <begin position="9"/>
        <end position="31"/>
    </location>
</feature>
<dbReference type="SMART" id="SM00283">
    <property type="entry name" value="MA"/>
    <property type="match status" value="1"/>
</dbReference>
<evidence type="ECO:0000313" key="6">
    <source>
        <dbReference type="EMBL" id="QPC46684.1"/>
    </source>
</evidence>
<dbReference type="GO" id="GO:0004888">
    <property type="term" value="F:transmembrane signaling receptor activity"/>
    <property type="evidence" value="ECO:0007669"/>
    <property type="project" value="TreeGrafter"/>
</dbReference>
<feature type="transmembrane region" description="Helical" evidence="4">
    <location>
        <begin position="51"/>
        <end position="72"/>
    </location>
</feature>
<reference evidence="6 7" key="1">
    <citation type="submission" date="2019-07" db="EMBL/GenBank/DDBJ databases">
        <title>Genome sequence of 2 isolates from Red Sea Mangroves.</title>
        <authorList>
            <person name="Sefrji F."/>
            <person name="Michoud G."/>
            <person name="Merlino G."/>
            <person name="Daffonchio D."/>
        </authorList>
    </citation>
    <scope>NUCLEOTIDE SEQUENCE [LARGE SCALE GENOMIC DNA]</scope>
    <source>
        <strain evidence="6 7">R1DC41</strain>
    </source>
</reference>
<keyword evidence="4" id="KW-0812">Transmembrane</keyword>
<keyword evidence="7" id="KW-1185">Reference proteome</keyword>
<dbReference type="GO" id="GO:0007165">
    <property type="term" value="P:signal transduction"/>
    <property type="evidence" value="ECO:0007669"/>
    <property type="project" value="UniProtKB-KW"/>
</dbReference>
<evidence type="ECO:0000256" key="1">
    <source>
        <dbReference type="ARBA" id="ARBA00022500"/>
    </source>
</evidence>
<keyword evidence="4" id="KW-0472">Membrane</keyword>
<dbReference type="EMBL" id="CP049742">
    <property type="protein sequence ID" value="QPC46684.1"/>
    <property type="molecule type" value="Genomic_DNA"/>
</dbReference>
<dbReference type="InterPro" id="IPR004089">
    <property type="entry name" value="MCPsignal_dom"/>
</dbReference>
<dbReference type="Gene3D" id="1.10.287.950">
    <property type="entry name" value="Methyl-accepting chemotaxis protein"/>
    <property type="match status" value="1"/>
</dbReference>
<feature type="transmembrane region" description="Helical" evidence="4">
    <location>
        <begin position="93"/>
        <end position="118"/>
    </location>
</feature>
<dbReference type="Pfam" id="PF00015">
    <property type="entry name" value="MCPsignal"/>
    <property type="match status" value="1"/>
</dbReference>
<evidence type="ECO:0000256" key="4">
    <source>
        <dbReference type="SAM" id="Phobius"/>
    </source>
</evidence>
<dbReference type="KEGG" id="mcui:G8O30_06780"/>
<gene>
    <name evidence="6" type="ORF">G8O30_06780</name>
</gene>
<keyword evidence="4" id="KW-1133">Transmembrane helix</keyword>
<feature type="domain" description="Methyl-accepting transducer" evidence="5">
    <location>
        <begin position="220"/>
        <end position="463"/>
    </location>
</feature>
<evidence type="ECO:0000256" key="3">
    <source>
        <dbReference type="PROSITE-ProRule" id="PRU00284"/>
    </source>
</evidence>
<feature type="transmembrane region" description="Helical" evidence="4">
    <location>
        <begin position="124"/>
        <end position="143"/>
    </location>
</feature>
<dbReference type="PANTHER" id="PTHR43531">
    <property type="entry name" value="PROTEIN ICFG"/>
    <property type="match status" value="1"/>
</dbReference>
<evidence type="ECO:0000313" key="7">
    <source>
        <dbReference type="Proteomes" id="UP000593626"/>
    </source>
</evidence>
<keyword evidence="1" id="KW-0145">Chemotaxis</keyword>
<evidence type="ECO:0000259" key="5">
    <source>
        <dbReference type="PROSITE" id="PS50111"/>
    </source>
</evidence>
<evidence type="ECO:0000256" key="2">
    <source>
        <dbReference type="ARBA" id="ARBA00029447"/>
    </source>
</evidence>
<dbReference type="GO" id="GO:0006935">
    <property type="term" value="P:chemotaxis"/>
    <property type="evidence" value="ECO:0007669"/>
    <property type="project" value="UniProtKB-KW"/>
</dbReference>
<dbReference type="Proteomes" id="UP000593626">
    <property type="component" value="Chromosome"/>
</dbReference>
<dbReference type="PANTHER" id="PTHR43531:SF11">
    <property type="entry name" value="METHYL-ACCEPTING CHEMOTAXIS PROTEIN 3"/>
    <property type="match status" value="1"/>
</dbReference>
<feature type="transmembrane region" description="Helical" evidence="4">
    <location>
        <begin position="155"/>
        <end position="178"/>
    </location>
</feature>
<dbReference type="RefSeq" id="WP_239674219.1">
    <property type="nucleotide sequence ID" value="NZ_CP049742.1"/>
</dbReference>
<proteinExistence type="inferred from homology"/>
<dbReference type="AlphaFoldDB" id="A0A7S8HFA0"/>
<name>A0A7S8HFA0_9BACI</name>
<dbReference type="SUPFAM" id="SSF58104">
    <property type="entry name" value="Methyl-accepting chemotaxis protein (MCP) signaling domain"/>
    <property type="match status" value="1"/>
</dbReference>
<comment type="similarity">
    <text evidence="2">Belongs to the methyl-accepting chemotaxis (MCP) protein family.</text>
</comment>